<dbReference type="AlphaFoldDB" id="A0A2P5XK36"/>
<sequence>MASRRTMECDAPNDPRIQFVLDKAANGLEDQCGGQILHNIRRVDIKIDLEEPTYPSKGVLNDVLFEQFYNQQASRVEERNEQVAVHREYTRDHELPEPIKKPQLVPPRVHLKKANSTVLMDDDQIIRAYLEYITQGIAFFKTIVSHYVKRWWCMFATKGKGDPYVRSIQHSTPYFESTVQKPMKGNMVISDKGDRTEEFNYYDLANL</sequence>
<reference evidence="1 2" key="1">
    <citation type="submission" date="2015-01" db="EMBL/GenBank/DDBJ databases">
        <title>Genome of allotetraploid Gossypium barbadense reveals genomic plasticity and fiber elongation in cotton evolution.</title>
        <authorList>
            <person name="Chen X."/>
            <person name="Liu X."/>
            <person name="Zhao B."/>
            <person name="Zheng H."/>
            <person name="Hu Y."/>
            <person name="Lu G."/>
            <person name="Yang C."/>
            <person name="Chen J."/>
            <person name="Shan C."/>
            <person name="Zhang L."/>
            <person name="Zhou Y."/>
            <person name="Wang L."/>
            <person name="Guo W."/>
            <person name="Bai Y."/>
            <person name="Ruan J."/>
            <person name="Shangguan X."/>
            <person name="Mao Y."/>
            <person name="Jiang J."/>
            <person name="Zhu Y."/>
            <person name="Lei J."/>
            <person name="Kang H."/>
            <person name="Chen S."/>
            <person name="He X."/>
            <person name="Wang R."/>
            <person name="Wang Y."/>
            <person name="Chen J."/>
            <person name="Wang L."/>
            <person name="Yu S."/>
            <person name="Wang B."/>
            <person name="Wei J."/>
            <person name="Song S."/>
            <person name="Lu X."/>
            <person name="Gao Z."/>
            <person name="Gu W."/>
            <person name="Deng X."/>
            <person name="Ma D."/>
            <person name="Wang S."/>
            <person name="Liang W."/>
            <person name="Fang L."/>
            <person name="Cai C."/>
            <person name="Zhu X."/>
            <person name="Zhou B."/>
            <person name="Zhang Y."/>
            <person name="Chen Z."/>
            <person name="Xu S."/>
            <person name="Zhu R."/>
            <person name="Wang S."/>
            <person name="Zhang T."/>
            <person name="Zhao G."/>
        </authorList>
    </citation>
    <scope>NUCLEOTIDE SEQUENCE [LARGE SCALE GENOMIC DNA]</scope>
    <source>
        <strain evidence="2">cv. Xinhai21</strain>
        <tissue evidence="1">Leaf</tissue>
    </source>
</reference>
<name>A0A2P5XK36_GOSBA</name>
<evidence type="ECO:0000313" key="1">
    <source>
        <dbReference type="EMBL" id="PPS03670.1"/>
    </source>
</evidence>
<evidence type="ECO:0000313" key="2">
    <source>
        <dbReference type="Proteomes" id="UP000239757"/>
    </source>
</evidence>
<proteinExistence type="predicted"/>
<dbReference type="Proteomes" id="UP000239757">
    <property type="component" value="Unassembled WGS sequence"/>
</dbReference>
<organism evidence="1 2">
    <name type="scientific">Gossypium barbadense</name>
    <name type="common">Sea Island cotton</name>
    <name type="synonym">Hibiscus barbadensis</name>
    <dbReference type="NCBI Taxonomy" id="3634"/>
    <lineage>
        <taxon>Eukaryota</taxon>
        <taxon>Viridiplantae</taxon>
        <taxon>Streptophyta</taxon>
        <taxon>Embryophyta</taxon>
        <taxon>Tracheophyta</taxon>
        <taxon>Spermatophyta</taxon>
        <taxon>Magnoliopsida</taxon>
        <taxon>eudicotyledons</taxon>
        <taxon>Gunneridae</taxon>
        <taxon>Pentapetalae</taxon>
        <taxon>rosids</taxon>
        <taxon>malvids</taxon>
        <taxon>Malvales</taxon>
        <taxon>Malvaceae</taxon>
        <taxon>Malvoideae</taxon>
        <taxon>Gossypium</taxon>
    </lineage>
</organism>
<protein>
    <submittedName>
        <fullName evidence="1">Uncharacterized protein</fullName>
    </submittedName>
</protein>
<gene>
    <name evidence="1" type="ORF">GOBAR_AA16990</name>
</gene>
<dbReference type="EMBL" id="KZ664707">
    <property type="protein sequence ID" value="PPS03670.1"/>
    <property type="molecule type" value="Genomic_DNA"/>
</dbReference>
<accession>A0A2P5XK36</accession>